<dbReference type="InterPro" id="IPR035986">
    <property type="entry name" value="PKD_dom_sf"/>
</dbReference>
<dbReference type="Pfam" id="PF18911">
    <property type="entry name" value="PKD_4"/>
    <property type="match status" value="1"/>
</dbReference>
<dbReference type="SUPFAM" id="SSF49299">
    <property type="entry name" value="PKD domain"/>
    <property type="match status" value="1"/>
</dbReference>
<comment type="caution">
    <text evidence="3">The sequence shown here is derived from an EMBL/GenBank/DDBJ whole genome shotgun (WGS) entry which is preliminary data.</text>
</comment>
<sequence length="285" mass="31313">FETRIVGVKQSTVRVTAPYEPEPPEPSPPAANKKPVADAGPDQKAWVDTTVYFDGSNSEDPDGSIISYKWKFGDGKTASGKTASHTYSEPGDYTVTLTVKDNRNAEDSDTCKAKISEPPAPITDEYAEQVPGNETLYIVDATIEANTTVTLNTTDPVTVTIIKYESNPHPDDPLPPYALPYYVDVEVSDPEAVDWPIYVEMHYNEDDLDDIDESTLGIYYWKNEAWHRCSDTGVDTERNIVWAYMTAEEASGSPILIGGEPIIVPPLPPILSSLTITPPEIELGE</sequence>
<dbReference type="InterPro" id="IPR022409">
    <property type="entry name" value="PKD/Chitinase_dom"/>
</dbReference>
<dbReference type="CDD" id="cd00146">
    <property type="entry name" value="PKD"/>
    <property type="match status" value="1"/>
</dbReference>
<gene>
    <name evidence="3" type="ORF">S01H4_42980</name>
</gene>
<feature type="region of interest" description="Disordered" evidence="1">
    <location>
        <begin position="12"/>
        <end position="43"/>
    </location>
</feature>
<evidence type="ECO:0000256" key="1">
    <source>
        <dbReference type="SAM" id="MobiDB-lite"/>
    </source>
</evidence>
<protein>
    <recommendedName>
        <fullName evidence="2">PKD domain-containing protein</fullName>
    </recommendedName>
</protein>
<dbReference type="InterPro" id="IPR000601">
    <property type="entry name" value="PKD_dom"/>
</dbReference>
<accession>X1CG21</accession>
<feature type="non-terminal residue" evidence="3">
    <location>
        <position position="285"/>
    </location>
</feature>
<feature type="non-terminal residue" evidence="3">
    <location>
        <position position="1"/>
    </location>
</feature>
<dbReference type="SMART" id="SM00089">
    <property type="entry name" value="PKD"/>
    <property type="match status" value="1"/>
</dbReference>
<feature type="domain" description="PKD" evidence="2">
    <location>
        <begin position="34"/>
        <end position="122"/>
    </location>
</feature>
<proteinExistence type="predicted"/>
<dbReference type="Gene3D" id="2.60.40.10">
    <property type="entry name" value="Immunoglobulins"/>
    <property type="match status" value="1"/>
</dbReference>
<name>X1CG21_9ZZZZ</name>
<evidence type="ECO:0000313" key="3">
    <source>
        <dbReference type="EMBL" id="GAG95218.1"/>
    </source>
</evidence>
<dbReference type="InterPro" id="IPR013783">
    <property type="entry name" value="Ig-like_fold"/>
</dbReference>
<dbReference type="EMBL" id="BART01023659">
    <property type="protein sequence ID" value="GAG95218.1"/>
    <property type="molecule type" value="Genomic_DNA"/>
</dbReference>
<organism evidence="3">
    <name type="scientific">marine sediment metagenome</name>
    <dbReference type="NCBI Taxonomy" id="412755"/>
    <lineage>
        <taxon>unclassified sequences</taxon>
        <taxon>metagenomes</taxon>
        <taxon>ecological metagenomes</taxon>
    </lineage>
</organism>
<reference evidence="3" key="1">
    <citation type="journal article" date="2014" name="Front. Microbiol.">
        <title>High frequency of phylogenetically diverse reductive dehalogenase-homologous genes in deep subseafloor sedimentary metagenomes.</title>
        <authorList>
            <person name="Kawai M."/>
            <person name="Futagami T."/>
            <person name="Toyoda A."/>
            <person name="Takaki Y."/>
            <person name="Nishi S."/>
            <person name="Hori S."/>
            <person name="Arai W."/>
            <person name="Tsubouchi T."/>
            <person name="Morono Y."/>
            <person name="Uchiyama I."/>
            <person name="Ito T."/>
            <person name="Fujiyama A."/>
            <person name="Inagaki F."/>
            <person name="Takami H."/>
        </authorList>
    </citation>
    <scope>NUCLEOTIDE SEQUENCE</scope>
    <source>
        <strain evidence="3">Expedition CK06-06</strain>
    </source>
</reference>
<dbReference type="PROSITE" id="PS50093">
    <property type="entry name" value="PKD"/>
    <property type="match status" value="1"/>
</dbReference>
<dbReference type="AlphaFoldDB" id="X1CG21"/>
<evidence type="ECO:0000259" key="2">
    <source>
        <dbReference type="PROSITE" id="PS50093"/>
    </source>
</evidence>
<feature type="compositionally biased region" description="Pro residues" evidence="1">
    <location>
        <begin position="20"/>
        <end position="29"/>
    </location>
</feature>